<dbReference type="AlphaFoldDB" id="A0A365PL03"/>
<proteinExistence type="predicted"/>
<dbReference type="STRING" id="40215.BVL33_05925"/>
<comment type="caution">
    <text evidence="1">The sequence shown here is derived from an EMBL/GenBank/DDBJ whole genome shotgun (WGS) entry which is preliminary data.</text>
</comment>
<evidence type="ECO:0000313" key="2">
    <source>
        <dbReference type="Proteomes" id="UP000253688"/>
    </source>
</evidence>
<name>A0A365PL03_ACIJU</name>
<reference evidence="1 2" key="1">
    <citation type="submission" date="2018-04" db="EMBL/GenBank/DDBJ databases">
        <title>Acinetobacter junii Genome sequencing and assembly.</title>
        <authorList>
            <person name="Su J."/>
            <person name="Rensing C."/>
            <person name="Mazhar H.S."/>
        </authorList>
    </citation>
    <scope>NUCLEOTIDE SEQUENCE [LARGE SCALE GENOMIC DNA]</scope>
    <source>
        <strain evidence="1 2">SC22</strain>
    </source>
</reference>
<gene>
    <name evidence="1" type="ORF">DC346_04180</name>
</gene>
<dbReference type="EMBL" id="QEWH01000022">
    <property type="protein sequence ID" value="RBA49119.1"/>
    <property type="molecule type" value="Genomic_DNA"/>
</dbReference>
<organism evidence="1 2">
    <name type="scientific">Acinetobacter junii</name>
    <dbReference type="NCBI Taxonomy" id="40215"/>
    <lineage>
        <taxon>Bacteria</taxon>
        <taxon>Pseudomonadati</taxon>
        <taxon>Pseudomonadota</taxon>
        <taxon>Gammaproteobacteria</taxon>
        <taxon>Moraxellales</taxon>
        <taxon>Moraxellaceae</taxon>
        <taxon>Acinetobacter</taxon>
    </lineage>
</organism>
<sequence>MSYESLDEREILSLISLPAYELRPSSSLEKSLIYREHRIKRMLNITYFVRECLKVKQVSSHYQVS</sequence>
<dbReference type="KEGG" id="ajn:BVL33_05925"/>
<accession>A0A365PL03</accession>
<protein>
    <submittedName>
        <fullName evidence="1">Uncharacterized protein</fullName>
    </submittedName>
</protein>
<dbReference type="Proteomes" id="UP000253688">
    <property type="component" value="Unassembled WGS sequence"/>
</dbReference>
<evidence type="ECO:0000313" key="1">
    <source>
        <dbReference type="EMBL" id="RBA49119.1"/>
    </source>
</evidence>